<evidence type="ECO:0000313" key="2">
    <source>
        <dbReference type="Proteomes" id="UP000038040"/>
    </source>
</evidence>
<reference evidence="4" key="1">
    <citation type="submission" date="2017-02" db="UniProtKB">
        <authorList>
            <consortium name="WormBaseParasite"/>
        </authorList>
    </citation>
    <scope>IDENTIFICATION</scope>
</reference>
<evidence type="ECO:0000313" key="3">
    <source>
        <dbReference type="Proteomes" id="UP000274756"/>
    </source>
</evidence>
<dbReference type="Proteomes" id="UP000274756">
    <property type="component" value="Unassembled WGS sequence"/>
</dbReference>
<evidence type="ECO:0000313" key="4">
    <source>
        <dbReference type="WBParaSite" id="DME_0000333701-mRNA-1"/>
    </source>
</evidence>
<accession>A0A0N4U8G6</accession>
<keyword evidence="3" id="KW-1185">Reference proteome</keyword>
<evidence type="ECO:0000313" key="1">
    <source>
        <dbReference type="EMBL" id="VDN50230.1"/>
    </source>
</evidence>
<protein>
    <submittedName>
        <fullName evidence="4">Transposase</fullName>
    </submittedName>
</protein>
<sequence length="75" mass="8685">MNKKEKEPYLVGINVLEKSTDEETATVDRLLAENIVAAARIQTGYIKEVRRHGRKESGKPRVLKIRLEDTWLCLY</sequence>
<dbReference type="OrthoDB" id="5859941at2759"/>
<organism evidence="2 4">
    <name type="scientific">Dracunculus medinensis</name>
    <name type="common">Guinea worm</name>
    <dbReference type="NCBI Taxonomy" id="318479"/>
    <lineage>
        <taxon>Eukaryota</taxon>
        <taxon>Metazoa</taxon>
        <taxon>Ecdysozoa</taxon>
        <taxon>Nematoda</taxon>
        <taxon>Chromadorea</taxon>
        <taxon>Rhabditida</taxon>
        <taxon>Spirurina</taxon>
        <taxon>Dracunculoidea</taxon>
        <taxon>Dracunculidae</taxon>
        <taxon>Dracunculus</taxon>
    </lineage>
</organism>
<dbReference type="WBParaSite" id="DME_0000333701-mRNA-1">
    <property type="protein sequence ID" value="DME_0000333701-mRNA-1"/>
    <property type="gene ID" value="DME_0000333701"/>
</dbReference>
<dbReference type="AlphaFoldDB" id="A0A0N4U8G6"/>
<dbReference type="Proteomes" id="UP000038040">
    <property type="component" value="Unplaced"/>
</dbReference>
<dbReference type="EMBL" id="UYYG01000002">
    <property type="protein sequence ID" value="VDN50230.1"/>
    <property type="molecule type" value="Genomic_DNA"/>
</dbReference>
<gene>
    <name evidence="1" type="ORF">DME_LOCUS203</name>
</gene>
<proteinExistence type="predicted"/>
<name>A0A0N4U8G6_DRAME</name>
<reference evidence="1 3" key="2">
    <citation type="submission" date="2018-11" db="EMBL/GenBank/DDBJ databases">
        <authorList>
            <consortium name="Pathogen Informatics"/>
        </authorList>
    </citation>
    <scope>NUCLEOTIDE SEQUENCE [LARGE SCALE GENOMIC DNA]</scope>
</reference>